<organism evidence="3 4">
    <name type="scientific">Glaciecola punicea ACAM 611</name>
    <dbReference type="NCBI Taxonomy" id="1121923"/>
    <lineage>
        <taxon>Bacteria</taxon>
        <taxon>Pseudomonadati</taxon>
        <taxon>Pseudomonadota</taxon>
        <taxon>Gammaproteobacteria</taxon>
        <taxon>Alteromonadales</taxon>
        <taxon>Alteromonadaceae</taxon>
        <taxon>Glaciecola</taxon>
    </lineage>
</organism>
<comment type="similarity">
    <text evidence="1">Belongs to the MaoP family.</text>
</comment>
<reference evidence="3 4" key="1">
    <citation type="journal article" date="2012" name="J. Bacteriol.">
        <title>Genome sequence of proteorhodopsin-containing sea ice bacterium Glaciecola punicea ACAM 611T.</title>
        <authorList>
            <person name="Qin Q.-L."/>
            <person name="Xie B.-B."/>
            <person name="Shu Y.-L."/>
            <person name="Rong J.-C."/>
            <person name="Zhao D.-L."/>
            <person name="Zhang X.-Y."/>
            <person name="Chen X.-L."/>
            <person name="Zhou B.-C."/>
            <person name="Zhanga Y.-Z."/>
        </authorList>
    </citation>
    <scope>NUCLEOTIDE SEQUENCE [LARGE SCALE GENOMIC DNA]</scope>
    <source>
        <strain evidence="3 4">ACAM 611</strain>
    </source>
</reference>
<dbReference type="InterPro" id="IPR007335">
    <property type="entry name" value="DUF413"/>
</dbReference>
<evidence type="ECO:0000256" key="1">
    <source>
        <dbReference type="ARBA" id="ARBA00093464"/>
    </source>
</evidence>
<dbReference type="Pfam" id="PF04219">
    <property type="entry name" value="DUF413"/>
    <property type="match status" value="1"/>
</dbReference>
<dbReference type="Proteomes" id="UP000053586">
    <property type="component" value="Unassembled WGS sequence"/>
</dbReference>
<dbReference type="RefSeq" id="WP_006007241.1">
    <property type="nucleotide sequence ID" value="NZ_BAET01000031.1"/>
</dbReference>
<evidence type="ECO:0000313" key="4">
    <source>
        <dbReference type="Proteomes" id="UP000053586"/>
    </source>
</evidence>
<dbReference type="eggNOG" id="COG3085">
    <property type="taxonomic scope" value="Bacteria"/>
</dbReference>
<proteinExistence type="inferred from homology"/>
<sequence length="129" mass="14525">MTTIPNLPLSKEELLKSVFNDPKNYPYGFSRSGDFSIAESKALVAYGCYFSALVSGQIKPQSSDDDTLLLALLGDIEPKDTAQRAWVKYQKRINRPKTDSIYGSKKTVLQEQNELVNHTDDDEDVDFDD</sequence>
<dbReference type="AlphaFoldDB" id="H5TEM5"/>
<protein>
    <recommendedName>
        <fullName evidence="2">Macrodomain Ori protein</fullName>
    </recommendedName>
</protein>
<evidence type="ECO:0000313" key="3">
    <source>
        <dbReference type="EMBL" id="GAB56752.1"/>
    </source>
</evidence>
<comment type="caution">
    <text evidence="3">The sequence shown here is derived from an EMBL/GenBank/DDBJ whole genome shotgun (WGS) entry which is preliminary data.</text>
</comment>
<gene>
    <name evidence="3" type="ORF">GPUN_2637</name>
</gene>
<evidence type="ECO:0000256" key="2">
    <source>
        <dbReference type="ARBA" id="ARBA00093628"/>
    </source>
</evidence>
<keyword evidence="4" id="KW-1185">Reference proteome</keyword>
<accession>H5TEM5</accession>
<dbReference type="EMBL" id="BAET01000031">
    <property type="protein sequence ID" value="GAB56752.1"/>
    <property type="molecule type" value="Genomic_DNA"/>
</dbReference>
<reference evidence="3 4" key="2">
    <citation type="journal article" date="2017" name="Antonie Van Leeuwenhoek">
        <title>Rhizobium rhizosphaerae sp. nov., a novel species isolated from rice rhizosphere.</title>
        <authorList>
            <person name="Zhao J.J."/>
            <person name="Zhang J."/>
            <person name="Zhang R.J."/>
            <person name="Zhang C.W."/>
            <person name="Yin H.Q."/>
            <person name="Zhang X.X."/>
        </authorList>
    </citation>
    <scope>NUCLEOTIDE SEQUENCE [LARGE SCALE GENOMIC DNA]</scope>
    <source>
        <strain evidence="3 4">ACAM 611</strain>
    </source>
</reference>
<dbReference type="STRING" id="56804.BAE46_04410"/>
<name>H5TEM5_9ALTE</name>